<dbReference type="AlphaFoldDB" id="A0A7W7B607"/>
<evidence type="ECO:0000313" key="2">
    <source>
        <dbReference type="Proteomes" id="UP000566324"/>
    </source>
</evidence>
<organism evidence="1 2">
    <name type="scientific">Sphingosinicella soli</name>
    <dbReference type="NCBI Taxonomy" id="333708"/>
    <lineage>
        <taxon>Bacteria</taxon>
        <taxon>Pseudomonadati</taxon>
        <taxon>Pseudomonadota</taxon>
        <taxon>Alphaproteobacteria</taxon>
        <taxon>Sphingomonadales</taxon>
        <taxon>Sphingosinicellaceae</taxon>
        <taxon>Sphingosinicella</taxon>
    </lineage>
</organism>
<sequence>MQGKTRILTTVALGALVLAPGMLHAQEAATVTAG</sequence>
<gene>
    <name evidence="1" type="ORF">GGQ98_003355</name>
</gene>
<proteinExistence type="predicted"/>
<dbReference type="EMBL" id="JACHNZ010000053">
    <property type="protein sequence ID" value="MBB4633705.1"/>
    <property type="molecule type" value="Genomic_DNA"/>
</dbReference>
<dbReference type="Proteomes" id="UP000566324">
    <property type="component" value="Unassembled WGS sequence"/>
</dbReference>
<name>A0A7W7B607_9SPHN</name>
<accession>A0A7W7B607</accession>
<keyword evidence="2" id="KW-1185">Reference proteome</keyword>
<reference evidence="1 2" key="1">
    <citation type="submission" date="2020-08" db="EMBL/GenBank/DDBJ databases">
        <title>Genomic Encyclopedia of Type Strains, Phase IV (KMG-IV): sequencing the most valuable type-strain genomes for metagenomic binning, comparative biology and taxonomic classification.</title>
        <authorList>
            <person name="Goeker M."/>
        </authorList>
    </citation>
    <scope>NUCLEOTIDE SEQUENCE [LARGE SCALE GENOMIC DNA]</scope>
    <source>
        <strain evidence="1 2">DSM 17328</strain>
    </source>
</reference>
<protein>
    <submittedName>
        <fullName evidence="1">Uncharacterized protein</fullName>
    </submittedName>
</protein>
<evidence type="ECO:0000313" key="1">
    <source>
        <dbReference type="EMBL" id="MBB4633705.1"/>
    </source>
</evidence>
<comment type="caution">
    <text evidence="1">The sequence shown here is derived from an EMBL/GenBank/DDBJ whole genome shotgun (WGS) entry which is preliminary data.</text>
</comment>